<proteinExistence type="predicted"/>
<dbReference type="AlphaFoldDB" id="A0A0A9BDA6"/>
<protein>
    <submittedName>
        <fullName evidence="1">Uncharacterized protein</fullName>
    </submittedName>
</protein>
<organism evidence="1">
    <name type="scientific">Arundo donax</name>
    <name type="common">Giant reed</name>
    <name type="synonym">Donax arundinaceus</name>
    <dbReference type="NCBI Taxonomy" id="35708"/>
    <lineage>
        <taxon>Eukaryota</taxon>
        <taxon>Viridiplantae</taxon>
        <taxon>Streptophyta</taxon>
        <taxon>Embryophyta</taxon>
        <taxon>Tracheophyta</taxon>
        <taxon>Spermatophyta</taxon>
        <taxon>Magnoliopsida</taxon>
        <taxon>Liliopsida</taxon>
        <taxon>Poales</taxon>
        <taxon>Poaceae</taxon>
        <taxon>PACMAD clade</taxon>
        <taxon>Arundinoideae</taxon>
        <taxon>Arundineae</taxon>
        <taxon>Arundo</taxon>
    </lineage>
</organism>
<reference evidence="1" key="2">
    <citation type="journal article" date="2015" name="Data Brief">
        <title>Shoot transcriptome of the giant reed, Arundo donax.</title>
        <authorList>
            <person name="Barrero R.A."/>
            <person name="Guerrero F.D."/>
            <person name="Moolhuijzen P."/>
            <person name="Goolsby J.A."/>
            <person name="Tidwell J."/>
            <person name="Bellgard S.E."/>
            <person name="Bellgard M.I."/>
        </authorList>
    </citation>
    <scope>NUCLEOTIDE SEQUENCE</scope>
    <source>
        <tissue evidence="1">Shoot tissue taken approximately 20 cm above the soil surface</tissue>
    </source>
</reference>
<name>A0A0A9BDA6_ARUDO</name>
<accession>A0A0A9BDA6</accession>
<sequence>MYKSLCLHIKGKIKQEVL</sequence>
<reference evidence="1" key="1">
    <citation type="submission" date="2014-09" db="EMBL/GenBank/DDBJ databases">
        <authorList>
            <person name="Magalhaes I.L.F."/>
            <person name="Oliveira U."/>
            <person name="Santos F.R."/>
            <person name="Vidigal T.H.D.A."/>
            <person name="Brescovit A.D."/>
            <person name="Santos A.J."/>
        </authorList>
    </citation>
    <scope>NUCLEOTIDE SEQUENCE</scope>
    <source>
        <tissue evidence="1">Shoot tissue taken approximately 20 cm above the soil surface</tissue>
    </source>
</reference>
<evidence type="ECO:0000313" key="1">
    <source>
        <dbReference type="EMBL" id="JAD61959.1"/>
    </source>
</evidence>
<dbReference type="EMBL" id="GBRH01235936">
    <property type="protein sequence ID" value="JAD61959.1"/>
    <property type="molecule type" value="Transcribed_RNA"/>
</dbReference>